<dbReference type="SUPFAM" id="SSF56672">
    <property type="entry name" value="DNA/RNA polymerases"/>
    <property type="match status" value="1"/>
</dbReference>
<evidence type="ECO:0000313" key="3">
    <source>
        <dbReference type="Proteomes" id="UP001549920"/>
    </source>
</evidence>
<dbReference type="PANTHER" id="PTHR21301">
    <property type="entry name" value="REVERSE TRANSCRIPTASE"/>
    <property type="match status" value="1"/>
</dbReference>
<name>A0ABR3HGI7_LOXSC</name>
<dbReference type="CDD" id="cd00304">
    <property type="entry name" value="RT_like"/>
    <property type="match status" value="1"/>
</dbReference>
<dbReference type="InterPro" id="IPR000477">
    <property type="entry name" value="RT_dom"/>
</dbReference>
<reference evidence="2 3" key="1">
    <citation type="submission" date="2024-06" db="EMBL/GenBank/DDBJ databases">
        <title>A chromosome-level genome assembly of beet webworm, Loxostege sticticalis.</title>
        <authorList>
            <person name="Zhang Y."/>
        </authorList>
    </citation>
    <scope>NUCLEOTIDE SEQUENCE [LARGE SCALE GENOMIC DNA]</scope>
    <source>
        <strain evidence="2">AQ026</strain>
        <tissue evidence="2">Whole body</tissue>
    </source>
</reference>
<dbReference type="InterPro" id="IPR058912">
    <property type="entry name" value="HTH_animal"/>
</dbReference>
<sequence>MYPVRENKRNKYVLRYGRQTANTIRRLEYLKTTRARKISSLNFLKRCRDHNLIPRCVQITPKKDIRGSAKILNQASRKMLRHLIHQHHCDLDLRLQLSQLDFDECILILNRRETSKYNELATRPGFARVQCLCKYTYYRMSLYTTFTAFLSLYNTNMFCLEVTLDSVTYNWPCEKHSTLKSNPATLKILEKGLNFAVTPRQIPYEEIICSVEDCLVKNNMRKEDAEALRQDISSVLRHSKVPKSNLSREHYLALKNLRSRPELTILRADKGNATVVMDTSDYKLKMAQLLSDENTYKRVKCDQTNKILKKTSDLVRKYSEKLSLDDQLLIPSCAKPPKLYGLPKIHKPNAPLRPIVSQIDAPTYKLAQHVAKTLSRLRETTMAHVKDSYQFISEVKDLHLADDESMVSFDVQSLFTSLPVQDCIEITKRKLAELDMPLEYAELLEHCLTSGYLLWDNEFYVQVDGVAMGSPVSPVVADIFMEDFEARALSTAPVSPRFYKRYVDDTFTILPTNSVSAFLDHLNSIHPKIQFTIEVEANNRLAFLDVLLTRNPDHTLSHTVFRKPTHTDKYLNGASHHHPGQLATVGKTLFQRARGICDDQHLAAELQHVRKVLQDNQLPVPRRCRPRAKRSTVERQPAVLPYMKGVTDKIGNILKRASIKTYFKPPKKIHQFSPPVKCNIPLQDAGVYRLECDCGLSYIGQTKRSIGIRIKEHIADVKHRRNTKSAVCEHALDTPNHFIRFDQPKVLARERRFVPRMLREAIEIRRHPNFNREDGWKIPPAWDPVLTKTQARPRTARLQDTVSSYCVDRNVN</sequence>
<evidence type="ECO:0000313" key="2">
    <source>
        <dbReference type="EMBL" id="KAL0869396.1"/>
    </source>
</evidence>
<dbReference type="PROSITE" id="PS50878">
    <property type="entry name" value="RT_POL"/>
    <property type="match status" value="1"/>
</dbReference>
<dbReference type="PANTHER" id="PTHR21301:SF11">
    <property type="entry name" value="GIY-YIG DOMAIN-CONTAINING PROTEIN"/>
    <property type="match status" value="1"/>
</dbReference>
<evidence type="ECO:0000259" key="1">
    <source>
        <dbReference type="PROSITE" id="PS50878"/>
    </source>
</evidence>
<gene>
    <name evidence="2" type="ORF">ABMA27_007636</name>
</gene>
<dbReference type="InterPro" id="IPR043502">
    <property type="entry name" value="DNA/RNA_pol_sf"/>
</dbReference>
<dbReference type="Pfam" id="PF00078">
    <property type="entry name" value="RVT_1"/>
    <property type="match status" value="1"/>
</dbReference>
<proteinExistence type="predicted"/>
<dbReference type="EMBL" id="JBEUOH010000020">
    <property type="protein sequence ID" value="KAL0869396.1"/>
    <property type="molecule type" value="Genomic_DNA"/>
</dbReference>
<dbReference type="Pfam" id="PF26215">
    <property type="entry name" value="HTH_animal"/>
    <property type="match status" value="1"/>
</dbReference>
<keyword evidence="3" id="KW-1185">Reference proteome</keyword>
<dbReference type="CDD" id="cd10442">
    <property type="entry name" value="GIY-YIG_PLEs"/>
    <property type="match status" value="1"/>
</dbReference>
<dbReference type="Proteomes" id="UP001549920">
    <property type="component" value="Unassembled WGS sequence"/>
</dbReference>
<protein>
    <recommendedName>
        <fullName evidence="1">Reverse transcriptase domain-containing protein</fullName>
    </recommendedName>
</protein>
<accession>A0ABR3HGI7</accession>
<organism evidence="2 3">
    <name type="scientific">Loxostege sticticalis</name>
    <name type="common">Beet webworm moth</name>
    <dbReference type="NCBI Taxonomy" id="481309"/>
    <lineage>
        <taxon>Eukaryota</taxon>
        <taxon>Metazoa</taxon>
        <taxon>Ecdysozoa</taxon>
        <taxon>Arthropoda</taxon>
        <taxon>Hexapoda</taxon>
        <taxon>Insecta</taxon>
        <taxon>Pterygota</taxon>
        <taxon>Neoptera</taxon>
        <taxon>Endopterygota</taxon>
        <taxon>Lepidoptera</taxon>
        <taxon>Glossata</taxon>
        <taxon>Ditrysia</taxon>
        <taxon>Pyraloidea</taxon>
        <taxon>Crambidae</taxon>
        <taxon>Pyraustinae</taxon>
        <taxon>Loxostege</taxon>
    </lineage>
</organism>
<comment type="caution">
    <text evidence="2">The sequence shown here is derived from an EMBL/GenBank/DDBJ whole genome shotgun (WGS) entry which is preliminary data.</text>
</comment>
<feature type="domain" description="Reverse transcriptase" evidence="1">
    <location>
        <begin position="323"/>
        <end position="560"/>
    </location>
</feature>